<dbReference type="AlphaFoldDB" id="A0A9D4NGN0"/>
<keyword evidence="6" id="KW-1185">Reference proteome</keyword>
<dbReference type="InterPro" id="IPR001073">
    <property type="entry name" value="C1q_dom"/>
</dbReference>
<evidence type="ECO:0000313" key="5">
    <source>
        <dbReference type="EMBL" id="KAH3894278.1"/>
    </source>
</evidence>
<dbReference type="PROSITE" id="PS50871">
    <property type="entry name" value="C1Q"/>
    <property type="match status" value="1"/>
</dbReference>
<name>A0A9D4NGN0_DREPO</name>
<keyword evidence="2" id="KW-0964">Secreted</keyword>
<protein>
    <recommendedName>
        <fullName evidence="4">C1q domain-containing protein</fullName>
    </recommendedName>
</protein>
<dbReference type="PANTHER" id="PTHR22923">
    <property type="entry name" value="CEREBELLIN-RELATED"/>
    <property type="match status" value="1"/>
</dbReference>
<reference evidence="5" key="1">
    <citation type="journal article" date="2019" name="bioRxiv">
        <title>The Genome of the Zebra Mussel, Dreissena polymorpha: A Resource for Invasive Species Research.</title>
        <authorList>
            <person name="McCartney M.A."/>
            <person name="Auch B."/>
            <person name="Kono T."/>
            <person name="Mallez S."/>
            <person name="Zhang Y."/>
            <person name="Obille A."/>
            <person name="Becker A."/>
            <person name="Abrahante J.E."/>
            <person name="Garbe J."/>
            <person name="Badalamenti J.P."/>
            <person name="Herman A."/>
            <person name="Mangelson H."/>
            <person name="Liachko I."/>
            <person name="Sullivan S."/>
            <person name="Sone E.D."/>
            <person name="Koren S."/>
            <person name="Silverstein K.A.T."/>
            <person name="Beckman K.B."/>
            <person name="Gohl D.M."/>
        </authorList>
    </citation>
    <scope>NUCLEOTIDE SEQUENCE</scope>
    <source>
        <strain evidence="5">Duluth1</strain>
        <tissue evidence="5">Whole animal</tissue>
    </source>
</reference>
<dbReference type="Gene3D" id="2.60.120.40">
    <property type="match status" value="1"/>
</dbReference>
<dbReference type="SUPFAM" id="SSF49842">
    <property type="entry name" value="TNF-like"/>
    <property type="match status" value="1"/>
</dbReference>
<proteinExistence type="predicted"/>
<comment type="caution">
    <text evidence="5">The sequence shown here is derived from an EMBL/GenBank/DDBJ whole genome shotgun (WGS) entry which is preliminary data.</text>
</comment>
<gene>
    <name evidence="5" type="ORF">DPMN_018435</name>
</gene>
<dbReference type="InterPro" id="IPR008983">
    <property type="entry name" value="Tumour_necrosis_fac-like_dom"/>
</dbReference>
<feature type="domain" description="C1q" evidence="4">
    <location>
        <begin position="22"/>
        <end position="123"/>
    </location>
</feature>
<dbReference type="InterPro" id="IPR050822">
    <property type="entry name" value="Cerebellin_Synaptic_Org"/>
</dbReference>
<dbReference type="PANTHER" id="PTHR22923:SF116">
    <property type="entry name" value="C1Q DOMAIN-CONTAINING PROTEIN"/>
    <property type="match status" value="1"/>
</dbReference>
<accession>A0A9D4NGN0</accession>
<organism evidence="5 6">
    <name type="scientific">Dreissena polymorpha</name>
    <name type="common">Zebra mussel</name>
    <name type="synonym">Mytilus polymorpha</name>
    <dbReference type="NCBI Taxonomy" id="45954"/>
    <lineage>
        <taxon>Eukaryota</taxon>
        <taxon>Metazoa</taxon>
        <taxon>Spiralia</taxon>
        <taxon>Lophotrochozoa</taxon>
        <taxon>Mollusca</taxon>
        <taxon>Bivalvia</taxon>
        <taxon>Autobranchia</taxon>
        <taxon>Heteroconchia</taxon>
        <taxon>Euheterodonta</taxon>
        <taxon>Imparidentia</taxon>
        <taxon>Neoheterodontei</taxon>
        <taxon>Myida</taxon>
        <taxon>Dreissenoidea</taxon>
        <taxon>Dreissenidae</taxon>
        <taxon>Dreissena</taxon>
    </lineage>
</organism>
<evidence type="ECO:0000313" key="6">
    <source>
        <dbReference type="Proteomes" id="UP000828390"/>
    </source>
</evidence>
<dbReference type="EMBL" id="JAIWYP010000001">
    <property type="protein sequence ID" value="KAH3894278.1"/>
    <property type="molecule type" value="Genomic_DNA"/>
</dbReference>
<reference evidence="5" key="2">
    <citation type="submission" date="2020-11" db="EMBL/GenBank/DDBJ databases">
        <authorList>
            <person name="McCartney M.A."/>
            <person name="Auch B."/>
            <person name="Kono T."/>
            <person name="Mallez S."/>
            <person name="Becker A."/>
            <person name="Gohl D.M."/>
            <person name="Silverstein K.A.T."/>
            <person name="Koren S."/>
            <person name="Bechman K.B."/>
            <person name="Herman A."/>
            <person name="Abrahante J.E."/>
            <person name="Garbe J."/>
        </authorList>
    </citation>
    <scope>NUCLEOTIDE SEQUENCE</scope>
    <source>
        <strain evidence="5">Duluth1</strain>
        <tissue evidence="5">Whole animal</tissue>
    </source>
</reference>
<dbReference type="Proteomes" id="UP000828390">
    <property type="component" value="Unassembled WGS sequence"/>
</dbReference>
<dbReference type="GO" id="GO:0005576">
    <property type="term" value="C:extracellular region"/>
    <property type="evidence" value="ECO:0007669"/>
    <property type="project" value="UniProtKB-SubCell"/>
</dbReference>
<evidence type="ECO:0000256" key="3">
    <source>
        <dbReference type="ARBA" id="ARBA00022729"/>
    </source>
</evidence>
<keyword evidence="3" id="KW-0732">Signal</keyword>
<evidence type="ECO:0000259" key="4">
    <source>
        <dbReference type="PROSITE" id="PS50871"/>
    </source>
</evidence>
<evidence type="ECO:0000256" key="2">
    <source>
        <dbReference type="ARBA" id="ARBA00022525"/>
    </source>
</evidence>
<dbReference type="Pfam" id="PF00386">
    <property type="entry name" value="C1q"/>
    <property type="match status" value="1"/>
</dbReference>
<sequence>MHRIKSAASHFETVLDGHGTEIPDGGVAFSASLSSNTHFRSGETLIFENVLLNTGSGFDSRSGEFKAPSSGIYLFSVTVRAQFHITVSAVVEKKGRHVGASNVRLWGDRAGNVVNDACDGASE</sequence>
<comment type="subcellular location">
    <subcellularLocation>
        <location evidence="1">Secreted</location>
    </subcellularLocation>
</comment>
<evidence type="ECO:0000256" key="1">
    <source>
        <dbReference type="ARBA" id="ARBA00004613"/>
    </source>
</evidence>